<evidence type="ECO:0000256" key="5">
    <source>
        <dbReference type="ARBA" id="ARBA00023157"/>
    </source>
</evidence>
<name>A0AAV2R0G5_MEGNR</name>
<evidence type="ECO:0000256" key="7">
    <source>
        <dbReference type="SAM" id="Phobius"/>
    </source>
</evidence>
<dbReference type="EMBL" id="CAXKWB010014336">
    <property type="protein sequence ID" value="CAL4110215.1"/>
    <property type="molecule type" value="Genomic_DNA"/>
</dbReference>
<comment type="subcellular location">
    <subcellularLocation>
        <location evidence="1">Membrane</location>
        <topology evidence="1">Single-pass membrane protein</topology>
    </subcellularLocation>
</comment>
<keyword evidence="10" id="KW-1185">Reference proteome</keyword>
<feature type="domain" description="Ig-like" evidence="8">
    <location>
        <begin position="11"/>
        <end position="113"/>
    </location>
</feature>
<dbReference type="GO" id="GO:0016020">
    <property type="term" value="C:membrane"/>
    <property type="evidence" value="ECO:0007669"/>
    <property type="project" value="UniProtKB-SubCell"/>
</dbReference>
<dbReference type="InterPro" id="IPR036179">
    <property type="entry name" value="Ig-like_dom_sf"/>
</dbReference>
<keyword evidence="5" id="KW-1015">Disulfide bond</keyword>
<evidence type="ECO:0000256" key="1">
    <source>
        <dbReference type="ARBA" id="ARBA00004167"/>
    </source>
</evidence>
<evidence type="ECO:0000256" key="2">
    <source>
        <dbReference type="ARBA" id="ARBA00022692"/>
    </source>
</evidence>
<dbReference type="InterPro" id="IPR003598">
    <property type="entry name" value="Ig_sub2"/>
</dbReference>
<dbReference type="CDD" id="cd00096">
    <property type="entry name" value="Ig"/>
    <property type="match status" value="1"/>
</dbReference>
<feature type="domain" description="Ig-like" evidence="8">
    <location>
        <begin position="117"/>
        <end position="233"/>
    </location>
</feature>
<dbReference type="InterPro" id="IPR013783">
    <property type="entry name" value="Ig-like_fold"/>
</dbReference>
<keyword evidence="2 7" id="KW-0812">Transmembrane</keyword>
<organism evidence="9 10">
    <name type="scientific">Meganyctiphanes norvegica</name>
    <name type="common">Northern krill</name>
    <name type="synonym">Thysanopoda norvegica</name>
    <dbReference type="NCBI Taxonomy" id="48144"/>
    <lineage>
        <taxon>Eukaryota</taxon>
        <taxon>Metazoa</taxon>
        <taxon>Ecdysozoa</taxon>
        <taxon>Arthropoda</taxon>
        <taxon>Crustacea</taxon>
        <taxon>Multicrustacea</taxon>
        <taxon>Malacostraca</taxon>
        <taxon>Eumalacostraca</taxon>
        <taxon>Eucarida</taxon>
        <taxon>Euphausiacea</taxon>
        <taxon>Euphausiidae</taxon>
        <taxon>Meganyctiphanes</taxon>
    </lineage>
</organism>
<evidence type="ECO:0000256" key="6">
    <source>
        <dbReference type="SAM" id="MobiDB-lite"/>
    </source>
</evidence>
<feature type="region of interest" description="Disordered" evidence="6">
    <location>
        <begin position="736"/>
        <end position="757"/>
    </location>
</feature>
<feature type="non-terminal residue" evidence="9">
    <location>
        <position position="830"/>
    </location>
</feature>
<keyword evidence="4 7" id="KW-0472">Membrane</keyword>
<dbReference type="Gene3D" id="2.60.40.10">
    <property type="entry name" value="Immunoglobulins"/>
    <property type="match status" value="5"/>
</dbReference>
<feature type="domain" description="Ig-like" evidence="8">
    <location>
        <begin position="426"/>
        <end position="531"/>
    </location>
</feature>
<evidence type="ECO:0000256" key="3">
    <source>
        <dbReference type="ARBA" id="ARBA00022989"/>
    </source>
</evidence>
<feature type="compositionally biased region" description="Polar residues" evidence="6">
    <location>
        <begin position="821"/>
        <end position="830"/>
    </location>
</feature>
<dbReference type="Pfam" id="PF07686">
    <property type="entry name" value="V-set"/>
    <property type="match status" value="1"/>
</dbReference>
<evidence type="ECO:0000313" key="9">
    <source>
        <dbReference type="EMBL" id="CAL4110215.1"/>
    </source>
</evidence>
<dbReference type="Pfam" id="PF08205">
    <property type="entry name" value="C2-set_2"/>
    <property type="match status" value="1"/>
</dbReference>
<feature type="non-terminal residue" evidence="9">
    <location>
        <position position="1"/>
    </location>
</feature>
<dbReference type="SUPFAM" id="SSF48726">
    <property type="entry name" value="Immunoglobulin"/>
    <property type="match status" value="5"/>
</dbReference>
<comment type="caution">
    <text evidence="9">The sequence shown here is derived from an EMBL/GenBank/DDBJ whole genome shotgun (WGS) entry which is preliminary data.</text>
</comment>
<dbReference type="PANTHER" id="PTHR23278:SF19">
    <property type="entry name" value="OBSCURIN"/>
    <property type="match status" value="1"/>
</dbReference>
<protein>
    <recommendedName>
        <fullName evidence="8">Ig-like domain-containing protein</fullName>
    </recommendedName>
</protein>
<evidence type="ECO:0000313" key="10">
    <source>
        <dbReference type="Proteomes" id="UP001497623"/>
    </source>
</evidence>
<evidence type="ECO:0000259" key="8">
    <source>
        <dbReference type="PROSITE" id="PS50835"/>
    </source>
</evidence>
<accession>A0AAV2R0G5</accession>
<dbReference type="Pfam" id="PF13927">
    <property type="entry name" value="Ig_3"/>
    <property type="match status" value="2"/>
</dbReference>
<reference evidence="9 10" key="1">
    <citation type="submission" date="2024-05" db="EMBL/GenBank/DDBJ databases">
        <authorList>
            <person name="Wallberg A."/>
        </authorList>
    </citation>
    <scope>NUCLEOTIDE SEQUENCE [LARGE SCALE GENOMIC DNA]</scope>
</reference>
<dbReference type="PROSITE" id="PS50835">
    <property type="entry name" value="IG_LIKE"/>
    <property type="match status" value="5"/>
</dbReference>
<dbReference type="PANTHER" id="PTHR23278">
    <property type="entry name" value="SIDESTEP PROTEIN"/>
    <property type="match status" value="1"/>
</dbReference>
<gene>
    <name evidence="9" type="ORF">MNOR_LOCUS19359</name>
</gene>
<feature type="domain" description="Ig-like" evidence="8">
    <location>
        <begin position="239"/>
        <end position="333"/>
    </location>
</feature>
<keyword evidence="3 7" id="KW-1133">Transmembrane helix</keyword>
<feature type="compositionally biased region" description="Gly residues" evidence="6">
    <location>
        <begin position="803"/>
        <end position="813"/>
    </location>
</feature>
<sequence length="830" mass="89696">GPLFSVWAVAGERAKLPCPTASNLPLRDDPVIVLWFRGKDGAPIYSYDARTSEFTSGERWSREQVLGQRAYFMAKSEPPSLVLEPVLLEDEGLYTCRVEYSVASSTINKVNLTLVVPSPTPTVLWQGREVGSWVGPISEGSFVDLVCRVRGGRPPPSLTWWQQERRLEGQQEQMTPPHHLPHSGLSDDGWMVESRVELVATRNLHNMPLSCHAHTQVPPTYLPQLPPATTTVTLNVTLPVVEVEVSGGDGPLSERSSVRLQCRAKGSQPPATITWYIRGQLLSKATTFVSPSGNVTTSSVTITVDRDFDGSMVSCTATNDIMQQSLNSTITLTVFYAPVVSLQLGGPLQGQDLKEGDDVFFECNIRANPVYQRVTWAHNGVVVWHNISTGIVVSGLSLAVRSLKREHSGAYSCTATNSAGTTASEPQYIIVRHTPVCAGGSRHSTQGAARAEPSTVTCRVEAVPDDIVSWRWSVLQDDETELDFPDTRIRTEQNSLASSIMVTPSRPEDYGRLACRARNVIGWQRKPCVVTLVAAGPPDTPVNCTVHIDDNEFQEVNYDDAVTSNEGVSLSVTCIEGYDGGLPQRFQLEALQNNHSLTNITSDFPEWMVGGLASGTGVTLKMFAFNARGRSDVIRMEVHTPQAEPRTTRGSSLGTVSPLLGAVLGVVIVLAILLVVVVLVARHSCKNRSNLPSAPAHSHKLVTMSALAQDERDDPDVVSSIQRRPPNLDVLATASKLPQQQQQQHQVELNNGKVPRTASRGMMNVLSEMDTLSSSDSDSECNSIVDLTSSGRATVSISRNQGAGPGGSGGGPGYSVVAQECHSQGTGSLQ</sequence>
<feature type="region of interest" description="Disordered" evidence="6">
    <location>
        <begin position="797"/>
        <end position="830"/>
    </location>
</feature>
<dbReference type="InterPro" id="IPR013106">
    <property type="entry name" value="Ig_V-set"/>
</dbReference>
<dbReference type="InterPro" id="IPR013162">
    <property type="entry name" value="CD80_C2-set"/>
</dbReference>
<dbReference type="SMART" id="SM00409">
    <property type="entry name" value="IG"/>
    <property type="match status" value="4"/>
</dbReference>
<dbReference type="InterPro" id="IPR003599">
    <property type="entry name" value="Ig_sub"/>
</dbReference>
<proteinExistence type="predicted"/>
<feature type="transmembrane region" description="Helical" evidence="7">
    <location>
        <begin position="659"/>
        <end position="681"/>
    </location>
</feature>
<dbReference type="AlphaFoldDB" id="A0AAV2R0G5"/>
<dbReference type="InterPro" id="IPR007110">
    <property type="entry name" value="Ig-like_dom"/>
</dbReference>
<feature type="domain" description="Ig-like" evidence="8">
    <location>
        <begin position="338"/>
        <end position="424"/>
    </location>
</feature>
<dbReference type="SMART" id="SM00408">
    <property type="entry name" value="IGc2"/>
    <property type="match status" value="4"/>
</dbReference>
<evidence type="ECO:0000256" key="4">
    <source>
        <dbReference type="ARBA" id="ARBA00023136"/>
    </source>
</evidence>
<dbReference type="Proteomes" id="UP001497623">
    <property type="component" value="Unassembled WGS sequence"/>
</dbReference>